<evidence type="ECO:0000313" key="3">
    <source>
        <dbReference type="Proteomes" id="UP000015346"/>
    </source>
</evidence>
<dbReference type="RefSeq" id="WP_021098702.1">
    <property type="nucleotide sequence ID" value="NZ_KE557323.1"/>
</dbReference>
<proteinExistence type="predicted"/>
<organism evidence="2 3">
    <name type="scientific">Rubellimicrobium thermophilum DSM 16684</name>
    <dbReference type="NCBI Taxonomy" id="1123069"/>
    <lineage>
        <taxon>Bacteria</taxon>
        <taxon>Pseudomonadati</taxon>
        <taxon>Pseudomonadota</taxon>
        <taxon>Alphaproteobacteria</taxon>
        <taxon>Rhodobacterales</taxon>
        <taxon>Roseobacteraceae</taxon>
        <taxon>Rubellimicrobium</taxon>
    </lineage>
</organism>
<comment type="caution">
    <text evidence="2">The sequence shown here is derived from an EMBL/GenBank/DDBJ whole genome shotgun (WGS) entry which is preliminary data.</text>
</comment>
<dbReference type="InterPro" id="IPR036844">
    <property type="entry name" value="Hint_dom_sf"/>
</dbReference>
<accession>S9SC61</accession>
<name>S9SC61_9RHOB</name>
<dbReference type="Pfam" id="PF13403">
    <property type="entry name" value="Hint_2"/>
    <property type="match status" value="1"/>
</dbReference>
<protein>
    <submittedName>
        <fullName evidence="2">Hint domain protein</fullName>
    </submittedName>
</protein>
<evidence type="ECO:0000313" key="2">
    <source>
        <dbReference type="EMBL" id="EPX83829.1"/>
    </source>
</evidence>
<feature type="domain" description="Hedgehog/Intein (Hint)" evidence="1">
    <location>
        <begin position="58"/>
        <end position="204"/>
    </location>
</feature>
<gene>
    <name evidence="2" type="ORF">ruthe_02627</name>
</gene>
<dbReference type="Proteomes" id="UP000015346">
    <property type="component" value="Unassembled WGS sequence"/>
</dbReference>
<keyword evidence="3" id="KW-1185">Reference proteome</keyword>
<dbReference type="AlphaFoldDB" id="S9SC61"/>
<dbReference type="HOGENOM" id="CLU_090275_0_0_5"/>
<evidence type="ECO:0000259" key="1">
    <source>
        <dbReference type="Pfam" id="PF13403"/>
    </source>
</evidence>
<dbReference type="STRING" id="1123069.ruthe_02627"/>
<reference evidence="2 3" key="1">
    <citation type="journal article" date="2013" name="Stand. Genomic Sci.">
        <title>Genome sequence of the reddish-pigmented Rubellimicrobium thermophilum type strain (DSM 16684(T)), a member of the Roseobacter clade.</title>
        <authorList>
            <person name="Fiebig A."/>
            <person name="Riedel T."/>
            <person name="Gronow S."/>
            <person name="Petersen J."/>
            <person name="Klenk H.P."/>
            <person name="Goker M."/>
        </authorList>
    </citation>
    <scope>NUCLEOTIDE SEQUENCE [LARGE SCALE GENOMIC DNA]</scope>
    <source>
        <strain evidence="2 3">DSM 16684</strain>
    </source>
</reference>
<sequence>MTRHDPAVALHAPIAVPPRRPAPPLRRVEIAWLAPGGNPEETVRLVPAIPPFDEAFAAFARGTLIPTARGPVAVEDLWPGDMLRTADGTMRRLVWRGATMIVPQGPGQDPAMTRLIRIAADALGVARPEQDLVLGPHARLVHRHPGIRMLTGREMAAIPAADFVDDDGIVVITPPAPVQVFHLGLERQERLLANGVEVESFHPGPAHATPLRGDLLDLYLSCFPGRLTLTDFGEVELPRLRLKDLDLFDAA</sequence>
<dbReference type="EMBL" id="AOLV01000029">
    <property type="protein sequence ID" value="EPX83829.1"/>
    <property type="molecule type" value="Genomic_DNA"/>
</dbReference>
<dbReference type="SUPFAM" id="SSF51294">
    <property type="entry name" value="Hedgehog/intein (Hint) domain"/>
    <property type="match status" value="1"/>
</dbReference>
<dbReference type="InterPro" id="IPR028992">
    <property type="entry name" value="Hedgehog/Intein_dom"/>
</dbReference>